<keyword evidence="3" id="KW-1185">Reference proteome</keyword>
<proteinExistence type="predicted"/>
<evidence type="ECO:0000256" key="1">
    <source>
        <dbReference type="SAM" id="Phobius"/>
    </source>
</evidence>
<keyword evidence="1" id="KW-1133">Transmembrane helix</keyword>
<sequence>MHYYLIGTFTEAPHPYRKTSQAKHNPLQTLAYLFFKLVISPVIWASAHVYMATMDKSLMSPIKPMITGYEDLEDQHYLVIIFFNGITLDLFWW</sequence>
<comment type="caution">
    <text evidence="2">The sequence shown here is derived from an EMBL/GenBank/DDBJ whole genome shotgun (WGS) entry which is preliminary data.</text>
</comment>
<accession>A0ABV4W916</accession>
<dbReference type="RefSeq" id="WP_374815023.1">
    <property type="nucleotide sequence ID" value="NZ_JBHFLD010000020.1"/>
</dbReference>
<gene>
    <name evidence="2" type="ORF">ACE05E_14350</name>
</gene>
<feature type="transmembrane region" description="Helical" evidence="1">
    <location>
        <begin position="30"/>
        <end position="51"/>
    </location>
</feature>
<dbReference type="Proteomes" id="UP001576762">
    <property type="component" value="Unassembled WGS sequence"/>
</dbReference>
<evidence type="ECO:0000313" key="3">
    <source>
        <dbReference type="Proteomes" id="UP001576762"/>
    </source>
</evidence>
<keyword evidence="1" id="KW-0472">Membrane</keyword>
<reference evidence="2 3" key="1">
    <citation type="submission" date="2024-09" db="EMBL/GenBank/DDBJ databases">
        <title>Draft genome sequences of 6 high pH adapted Marinobacter shengliensis sp. isolated from Mariana forearc serpentinite mud volcanoes.</title>
        <authorList>
            <person name="Elkassas S."/>
            <person name="Serres M."/>
            <person name="Michael N."/>
            <person name="Amina P."/>
            <person name="Teodora Z."/>
            <person name="Julie H."/>
        </authorList>
    </citation>
    <scope>NUCLEOTIDE SEQUENCE [LARGE SCALE GENOMIC DNA]</scope>
    <source>
        <strain evidence="2 3">EB4</strain>
    </source>
</reference>
<evidence type="ECO:0000313" key="2">
    <source>
        <dbReference type="EMBL" id="MFB2716664.1"/>
    </source>
</evidence>
<dbReference type="EMBL" id="JBHFLD010000020">
    <property type="protein sequence ID" value="MFB2716664.1"/>
    <property type="molecule type" value="Genomic_DNA"/>
</dbReference>
<organism evidence="2 3">
    <name type="scientific">Marinobacter shengliensis</name>
    <dbReference type="NCBI Taxonomy" id="1389223"/>
    <lineage>
        <taxon>Bacteria</taxon>
        <taxon>Pseudomonadati</taxon>
        <taxon>Pseudomonadota</taxon>
        <taxon>Gammaproteobacteria</taxon>
        <taxon>Pseudomonadales</taxon>
        <taxon>Marinobacteraceae</taxon>
        <taxon>Marinobacter</taxon>
    </lineage>
</organism>
<name>A0ABV4W916_9GAMM</name>
<keyword evidence="1" id="KW-0812">Transmembrane</keyword>
<protein>
    <submittedName>
        <fullName evidence="2">Uncharacterized protein</fullName>
    </submittedName>
</protein>